<evidence type="ECO:0000313" key="1">
    <source>
        <dbReference type="EMBL" id="MDL5041597.1"/>
    </source>
</evidence>
<gene>
    <name evidence="1" type="ORF">QN341_11145</name>
</gene>
<organism evidence="1 2">
    <name type="scientific">Heyndrickxia coagulans</name>
    <name type="common">Weizmannia coagulans</name>
    <dbReference type="NCBI Taxonomy" id="1398"/>
    <lineage>
        <taxon>Bacteria</taxon>
        <taxon>Bacillati</taxon>
        <taxon>Bacillota</taxon>
        <taxon>Bacilli</taxon>
        <taxon>Bacillales</taxon>
        <taxon>Bacillaceae</taxon>
        <taxon>Heyndrickxia</taxon>
    </lineage>
</organism>
<evidence type="ECO:0008006" key="3">
    <source>
        <dbReference type="Google" id="ProtNLM"/>
    </source>
</evidence>
<evidence type="ECO:0000313" key="2">
    <source>
        <dbReference type="Proteomes" id="UP001223084"/>
    </source>
</evidence>
<dbReference type="AlphaFoldDB" id="A0AAW7CEX9"/>
<name>A0AAW7CEX9_HEYCO</name>
<comment type="caution">
    <text evidence="1">The sequence shown here is derived from an EMBL/GenBank/DDBJ whole genome shotgun (WGS) entry which is preliminary data.</text>
</comment>
<dbReference type="Proteomes" id="UP001223084">
    <property type="component" value="Unassembled WGS sequence"/>
</dbReference>
<dbReference type="RefSeq" id="WP_285958460.1">
    <property type="nucleotide sequence ID" value="NZ_JASUZX010000002.1"/>
</dbReference>
<dbReference type="EMBL" id="JASUZX010000002">
    <property type="protein sequence ID" value="MDL5041597.1"/>
    <property type="molecule type" value="Genomic_DNA"/>
</dbReference>
<reference evidence="1" key="1">
    <citation type="submission" date="2023-06" db="EMBL/GenBank/DDBJ databases">
        <title>Probiogenomic evaluation and L lactic producing Weizmannia coaggulans BKMTCR2-2 from tree bark.</title>
        <authorList>
            <person name="Mahittikon J."/>
            <person name="Tanasupawat S."/>
        </authorList>
    </citation>
    <scope>NUCLEOTIDE SEQUENCE</scope>
    <source>
        <strain evidence="1">BKMTCR2-2</strain>
    </source>
</reference>
<proteinExistence type="predicted"/>
<accession>A0AAW7CEX9</accession>
<protein>
    <recommendedName>
        <fullName evidence="3">Apea-like HEPN domain-containing protein</fullName>
    </recommendedName>
</protein>
<sequence length="349" mass="42002">MVVLDIYGKIERTTISEKLKLYIDNLPDDWKETIKEEIYEEIRKIEFNRKEQMIKYGKTYTDVFDFTIAKKIVETNIGNTKGYTLSTLENCIDYIIENMIFIEFDYDYSDMPFFDWTTNFFDGRFCEGDYSEKLVKLFNFMNPEKHGRAHFNVIYSSNNDYLSVLPRVTSLLSYRIRSGFKGFKTKEETIYDLKKCGECLDSFLQTEDDYYKLDFIVEAINKNDDYKHYHFLRVFTILEMLLLNKKQRTKEIDYYINPIIKRIYNEESEQATKLLRQMRNKVGHGDFIGFNKKAYDFANKYMKNFQFDYSEYSHLNWILLHTCCLLDDILKEVLIDKFNLDKYFEAVHS</sequence>